<dbReference type="KEGG" id="hhl:Halha_0264"/>
<dbReference type="Gene3D" id="2.60.120.260">
    <property type="entry name" value="Galactose-binding domain-like"/>
    <property type="match status" value="1"/>
</dbReference>
<dbReference type="OrthoDB" id="5179605at2"/>
<evidence type="ECO:0000313" key="1">
    <source>
        <dbReference type="EMBL" id="AGB40275.1"/>
    </source>
</evidence>
<keyword evidence="2" id="KW-1185">Reference proteome</keyword>
<dbReference type="EMBL" id="CP003359">
    <property type="protein sequence ID" value="AGB40275.1"/>
    <property type="molecule type" value="Genomic_DNA"/>
</dbReference>
<dbReference type="HOGENOM" id="CLU_1041172_0_0_9"/>
<dbReference type="Proteomes" id="UP000010880">
    <property type="component" value="Chromosome"/>
</dbReference>
<dbReference type="AlphaFoldDB" id="L0K6X6"/>
<dbReference type="STRING" id="748449.Halha_0264"/>
<gene>
    <name evidence="1" type="ordered locus">Halha_0264</name>
</gene>
<name>L0K6X6_HALHC</name>
<organism evidence="1 2">
    <name type="scientific">Halobacteroides halobius (strain ATCC 35273 / DSM 5150 / MD-1)</name>
    <dbReference type="NCBI Taxonomy" id="748449"/>
    <lineage>
        <taxon>Bacteria</taxon>
        <taxon>Bacillati</taxon>
        <taxon>Bacillota</taxon>
        <taxon>Clostridia</taxon>
        <taxon>Halanaerobiales</taxon>
        <taxon>Halobacteroidaceae</taxon>
        <taxon>Halobacteroides</taxon>
    </lineage>
</organism>
<sequence length="267" mass="28558">MKKLPIIMILLAGLLLVVGCSDVMGPKTSTLTVSLQNELGEDIEGTVKVDGNEKTGSSVQFELLKAGDYTVNANAITYKEKSKQVTMDGEDTTVYITLEAAPIEDPSEPAQEPTDLSGATVVYSDATGGTAANVGTMNQFWYGSINYSEIDVSENNVAKYQYSGTAGECVGITFDPIDASSEEVIKLDVYVTDKMKKIAFKPVDSSDNGKEYSYTVGTDISANEWNTVTIDLSSSDLNTSSIAQLGVIIKKGGLAGQAMYLDNIYLK</sequence>
<dbReference type="InterPro" id="IPR008979">
    <property type="entry name" value="Galactose-bd-like_sf"/>
</dbReference>
<dbReference type="SUPFAM" id="SSF49785">
    <property type="entry name" value="Galactose-binding domain-like"/>
    <property type="match status" value="1"/>
</dbReference>
<proteinExistence type="predicted"/>
<reference evidence="2" key="1">
    <citation type="submission" date="2012-02" db="EMBL/GenBank/DDBJ databases">
        <title>The complete genome of Halobacteroides halobius DSM 5150.</title>
        <authorList>
            <person name="Lucas S."/>
            <person name="Copeland A."/>
            <person name="Lapidus A."/>
            <person name="Glavina del Rio T."/>
            <person name="Dalin E."/>
            <person name="Tice H."/>
            <person name="Bruce D."/>
            <person name="Goodwin L."/>
            <person name="Pitluck S."/>
            <person name="Peters L."/>
            <person name="Mikhailova N."/>
            <person name="Gu W."/>
            <person name="Kyrpides N."/>
            <person name="Mavromatis K."/>
            <person name="Ivanova N."/>
            <person name="Brettin T."/>
            <person name="Detter J.C."/>
            <person name="Han C."/>
            <person name="Larimer F."/>
            <person name="Land M."/>
            <person name="Hauser L."/>
            <person name="Markowitz V."/>
            <person name="Cheng J.-F."/>
            <person name="Hugenholtz P."/>
            <person name="Woyke T."/>
            <person name="Wu D."/>
            <person name="Tindall B."/>
            <person name="Pomrenke H."/>
            <person name="Brambilla E."/>
            <person name="Klenk H.-P."/>
            <person name="Eisen J.A."/>
        </authorList>
    </citation>
    <scope>NUCLEOTIDE SEQUENCE [LARGE SCALE GENOMIC DNA]</scope>
    <source>
        <strain evidence="2">ATCC 35273 / DSM 5150 / MD-1</strain>
    </source>
</reference>
<dbReference type="RefSeq" id="WP_015326001.1">
    <property type="nucleotide sequence ID" value="NC_019978.1"/>
</dbReference>
<protein>
    <submittedName>
        <fullName evidence="1">Uncharacterized protein</fullName>
    </submittedName>
</protein>
<accession>L0K6X6</accession>
<evidence type="ECO:0000313" key="2">
    <source>
        <dbReference type="Proteomes" id="UP000010880"/>
    </source>
</evidence>
<dbReference type="PROSITE" id="PS51257">
    <property type="entry name" value="PROKAR_LIPOPROTEIN"/>
    <property type="match status" value="1"/>
</dbReference>